<dbReference type="SUPFAM" id="SSF56214">
    <property type="entry name" value="4'-phosphopantetheinyl transferase"/>
    <property type="match status" value="2"/>
</dbReference>
<dbReference type="InterPro" id="IPR050559">
    <property type="entry name" value="P-Pant_transferase_sf"/>
</dbReference>
<gene>
    <name evidence="5" type="ORF">ACH429_20675</name>
</gene>
<organism evidence="5 6">
    <name type="scientific">Streptomyces pathocidini</name>
    <dbReference type="NCBI Taxonomy" id="1650571"/>
    <lineage>
        <taxon>Bacteria</taxon>
        <taxon>Bacillati</taxon>
        <taxon>Actinomycetota</taxon>
        <taxon>Actinomycetes</taxon>
        <taxon>Kitasatosporales</taxon>
        <taxon>Streptomycetaceae</taxon>
        <taxon>Streptomyces</taxon>
    </lineage>
</organism>
<feature type="domain" description="4'-phosphopantetheinyl transferase" evidence="3">
    <location>
        <begin position="117"/>
        <end position="177"/>
    </location>
</feature>
<reference evidence="5 6" key="1">
    <citation type="submission" date="2024-10" db="EMBL/GenBank/DDBJ databases">
        <title>The Natural Products Discovery Center: Release of the First 8490 Sequenced Strains for Exploring Actinobacteria Biosynthetic Diversity.</title>
        <authorList>
            <person name="Kalkreuter E."/>
            <person name="Kautsar S.A."/>
            <person name="Yang D."/>
            <person name="Bader C.D."/>
            <person name="Teijaro C.N."/>
            <person name="Fluegel L."/>
            <person name="Davis C.M."/>
            <person name="Simpson J.R."/>
            <person name="Lauterbach L."/>
            <person name="Steele A.D."/>
            <person name="Gui C."/>
            <person name="Meng S."/>
            <person name="Li G."/>
            <person name="Viehrig K."/>
            <person name="Ye F."/>
            <person name="Su P."/>
            <person name="Kiefer A.F."/>
            <person name="Nichols A."/>
            <person name="Cepeda A.J."/>
            <person name="Yan W."/>
            <person name="Fan B."/>
            <person name="Jiang Y."/>
            <person name="Adhikari A."/>
            <person name="Zheng C.-J."/>
            <person name="Schuster L."/>
            <person name="Cowan T.M."/>
            <person name="Smanski M.J."/>
            <person name="Chevrette M.G."/>
            <person name="De Carvalho L.P.S."/>
            <person name="Shen B."/>
        </authorList>
    </citation>
    <scope>NUCLEOTIDE SEQUENCE [LARGE SCALE GENOMIC DNA]</scope>
    <source>
        <strain evidence="5 6">NPDC020327</strain>
    </source>
</reference>
<evidence type="ECO:0000259" key="3">
    <source>
        <dbReference type="Pfam" id="PF01648"/>
    </source>
</evidence>
<evidence type="ECO:0000313" key="6">
    <source>
        <dbReference type="Proteomes" id="UP001611548"/>
    </source>
</evidence>
<evidence type="ECO:0000313" key="5">
    <source>
        <dbReference type="EMBL" id="MFI1966492.1"/>
    </source>
</evidence>
<dbReference type="Proteomes" id="UP001611548">
    <property type="component" value="Unassembled WGS sequence"/>
</dbReference>
<dbReference type="GO" id="GO:0016740">
    <property type="term" value="F:transferase activity"/>
    <property type="evidence" value="ECO:0007669"/>
    <property type="project" value="UniProtKB-KW"/>
</dbReference>
<proteinExistence type="inferred from homology"/>
<keyword evidence="6" id="KW-1185">Reference proteome</keyword>
<comment type="caution">
    <text evidence="5">The sequence shown here is derived from an EMBL/GenBank/DDBJ whole genome shotgun (WGS) entry which is preliminary data.</text>
</comment>
<dbReference type="EMBL" id="JBIRWE010000009">
    <property type="protein sequence ID" value="MFI1966492.1"/>
    <property type="molecule type" value="Genomic_DNA"/>
</dbReference>
<name>A0ABW7UYL0_9ACTN</name>
<feature type="domain" description="4'-phosphopantetheinyl transferase N-terminal" evidence="4">
    <location>
        <begin position="52"/>
        <end position="113"/>
    </location>
</feature>
<dbReference type="PANTHER" id="PTHR12215">
    <property type="entry name" value="PHOSPHOPANTETHEINE TRANSFERASE"/>
    <property type="match status" value="1"/>
</dbReference>
<dbReference type="RefSeq" id="WP_398719091.1">
    <property type="nucleotide sequence ID" value="NZ_JBIRWE010000009.1"/>
</dbReference>
<dbReference type="InterPro" id="IPR037143">
    <property type="entry name" value="4-PPantetheinyl_Trfase_dom_sf"/>
</dbReference>
<dbReference type="Pfam" id="PF17837">
    <property type="entry name" value="4PPT_N"/>
    <property type="match status" value="1"/>
</dbReference>
<dbReference type="Pfam" id="PF01648">
    <property type="entry name" value="ACPS"/>
    <property type="match status" value="1"/>
</dbReference>
<dbReference type="InterPro" id="IPR008278">
    <property type="entry name" value="4-PPantetheinyl_Trfase_dom"/>
</dbReference>
<evidence type="ECO:0000256" key="2">
    <source>
        <dbReference type="ARBA" id="ARBA00022679"/>
    </source>
</evidence>
<dbReference type="InterPro" id="IPR041354">
    <property type="entry name" value="4PPT_N"/>
</dbReference>
<evidence type="ECO:0000259" key="4">
    <source>
        <dbReference type="Pfam" id="PF17837"/>
    </source>
</evidence>
<dbReference type="PANTHER" id="PTHR12215:SF10">
    <property type="entry name" value="L-AMINOADIPATE-SEMIALDEHYDE DEHYDROGENASE-PHOSPHOPANTETHEINYL TRANSFERASE"/>
    <property type="match status" value="1"/>
</dbReference>
<comment type="similarity">
    <text evidence="1">Belongs to the P-Pant transferase superfamily. Gsp/Sfp/HetI/AcpT family.</text>
</comment>
<evidence type="ECO:0000256" key="1">
    <source>
        <dbReference type="ARBA" id="ARBA00010990"/>
    </source>
</evidence>
<accession>A0ABW7UYL0</accession>
<protein>
    <submittedName>
        <fullName evidence="5">4'-phosphopantetheinyl transferase family protein</fullName>
    </submittedName>
</protein>
<sequence length="219" mass="22916">MTLRVEPSVAPAPRHPEPWQVADGVWLAVAAYADGSGAALPSDRAQAVGMPDWRAREFLAGRGVLRALLESVAPYAATATVVRDRRGKPHLAGHPDLGVSVSHDGGTAAAAVATGRAVGVDVQHPPAGGAAPALARRCLRGHHDTLARLPAAGAAAELAWVWTAQEACVKATGQGVAGRPWEIDVPLGGRAGTWREHRWLSLREHSATPLSCAFSQEER</sequence>
<dbReference type="Gene3D" id="3.90.470.20">
    <property type="entry name" value="4'-phosphopantetheinyl transferase domain"/>
    <property type="match status" value="1"/>
</dbReference>
<keyword evidence="2 5" id="KW-0808">Transferase</keyword>